<dbReference type="EMBL" id="NIPO01000001">
    <property type="protein sequence ID" value="PJR03762.1"/>
    <property type="molecule type" value="Genomic_DNA"/>
</dbReference>
<feature type="domain" description="Fibronectin type-III" evidence="3">
    <location>
        <begin position="479"/>
        <end position="573"/>
    </location>
</feature>
<dbReference type="Pfam" id="PF19081">
    <property type="entry name" value="Ig_7"/>
    <property type="match status" value="3"/>
</dbReference>
<dbReference type="Proteomes" id="UP000231960">
    <property type="component" value="Unassembled WGS sequence"/>
</dbReference>
<dbReference type="InterPro" id="IPR026444">
    <property type="entry name" value="Secre_tail"/>
</dbReference>
<keyword evidence="5" id="KW-1185">Reference proteome</keyword>
<dbReference type="Gene3D" id="2.60.40.10">
    <property type="entry name" value="Immunoglobulins"/>
    <property type="match status" value="3"/>
</dbReference>
<dbReference type="Pfam" id="PF20009">
    <property type="entry name" value="GEVED"/>
    <property type="match status" value="1"/>
</dbReference>
<keyword evidence="1" id="KW-0732">Signal</keyword>
<dbReference type="PROSITE" id="PS50853">
    <property type="entry name" value="FN3"/>
    <property type="match status" value="3"/>
</dbReference>
<evidence type="ECO:0000256" key="1">
    <source>
        <dbReference type="ARBA" id="ARBA00022729"/>
    </source>
</evidence>
<evidence type="ECO:0000256" key="2">
    <source>
        <dbReference type="ARBA" id="ARBA00022737"/>
    </source>
</evidence>
<dbReference type="PANTHER" id="PTHR46708">
    <property type="entry name" value="TENASCIN"/>
    <property type="match status" value="1"/>
</dbReference>
<gene>
    <name evidence="4" type="ORF">CDL10_03910</name>
</gene>
<dbReference type="CDD" id="cd00063">
    <property type="entry name" value="FN3"/>
    <property type="match status" value="2"/>
</dbReference>
<dbReference type="Pfam" id="PF18962">
    <property type="entry name" value="Por_Secre_tail"/>
    <property type="match status" value="1"/>
</dbReference>
<feature type="domain" description="Fibronectin type-III" evidence="3">
    <location>
        <begin position="240"/>
        <end position="330"/>
    </location>
</feature>
<dbReference type="SMART" id="SM00060">
    <property type="entry name" value="FN3"/>
    <property type="match status" value="3"/>
</dbReference>
<sequence length="1607" mass="173081">MRRIIYLKLCCMALLFLPYILVGQEYVPLTVSSGFNVDVIAEDSPAVDFTTSAVDAVETGANFCFVSVGFPGAGTAGFPASGVFSSVTSSDVTFQLGDYADNNALRLESGGTENGTLTFQNQEEALKIYVLATGGSGACTFTGTITFTDDTTQAITTQNVADWYGGSSVAYYLNGRVNRSNNNWESAFNNPRVYQIEIAIDAANQTKQIESIHFVNTQTITGRFLNIFGVSAEITPDCPKPTNLSVSDITTQGATVNWESIGDSFELKYGITGFDVETEGISEILTTTSFVFTNTEVTEGQTYDVYVRQDCDADGFSNWAGPLTFTPEDVLIYNEGDISTIHNTNVNNSSESSCPGILTLTIPEGKRIASISTEYDMTAANGAYRSEQRSYIYSPELSAGESAVVNGVGTGGTMVYANRSLDFAVGATNATITFELRAFRTWTSFGQSTDCSEYNNKVDDGTWKIFYALEDIPACLEPHMSSLNATNITANSADLGWTSDGTDFDIIWGEEGFDIDDNEGTLEEGFTNGGTLSNLIADTTYEFYVRQDCGATDGVSMWSGPFSFTPQYCTPSYSNPSSSHRITNVSIVETSFSDSPASYTDRDRTSVDVPPLNAGEEYTVTATVSGWTGVGVAIDFNQNGSFEEDERLALPVYSASDPVTYTMTIEIPVDISSGNYRMRVWQREANSGAGEDPCGSYGYGTWADYLVPIIGIGCPQPQEITISDISIEGAVISWDAPATAPANGYNYEVRTSGNPGEETGAVDEGTTTTQTVTITGLDPDTTYQVYVQSVCDTDDESSWTTAVTFTTLCEYPEFVSATPGEVCGIGTATISADFGTDAIIRWYDSEEATTHLYEGDSFTTPVISTETTFYAEARTADGCVSPREAVLVTITEAPDLTLSETETEICVASSSQPITITSGEDDFDTFNWYPETGVSGNETTGWVFSPSETTTYTLTASQSDDPCSESVEVVVVVNSLPEATNLEEDYLVCPGTAQLISTGTADGYDVVWTPFDNLFLDAGATTAYNGESAEQVYFYSENAGETMYEVVVTSDGGCEAMFETAVTVPEVATPDITEIYLCVPTSVQDAVSSPLNLMWFDSIDAEDAIGEFNESGIYYVLNEVGNCQSERIAVDVTVEGVTTPTGELIQQFCDSATIEDLMVNHTTGSILNVYENATGGTALSPGTDLFTGTFYISEQIGDVCESDRLAVQVTITQTPPAIVSQTITICGYQTLANVEVGQQDGTELLWYANSTASQVMDTNVQIYAGTYYVSQKTGICESARAAITFVVNQVLPQPSASSQTFCSSAIVADLAATGEPGAVLQWFASATSTTPLDDNETLSNGTYYVSQTMNGCESNRKAISVQIVNTAAPQIANMSLCEGTTIAEIDIPATTGVTYKWYISPTAITALPASTVVTNNTYYISKVYAGCESERVVVDIETTPVPNAPTGEPFQSFVYSVSINEVTVADLVVNEEGVLWFAHADDAVTLTNPLQSDMPLTNNTTYYGVIVSDNDCVSEIFTVTVTVTLGNERFDRTKLNYYPNPAQDVLNIEYTDVIENVEIYNTVGQLVKTQAFDSNYIAVDMSSLSSGTYLLKLQINGYQQLIKVMKK</sequence>
<feature type="domain" description="Fibronectin type-III" evidence="3">
    <location>
        <begin position="716"/>
        <end position="810"/>
    </location>
</feature>
<evidence type="ECO:0000313" key="4">
    <source>
        <dbReference type="EMBL" id="PJR03762.1"/>
    </source>
</evidence>
<accession>A0A2M9R4J6</accession>
<evidence type="ECO:0000313" key="5">
    <source>
        <dbReference type="Proteomes" id="UP000231960"/>
    </source>
</evidence>
<dbReference type="InterPro" id="IPR013783">
    <property type="entry name" value="Ig-like_fold"/>
</dbReference>
<keyword evidence="2" id="KW-0677">Repeat</keyword>
<dbReference type="InterPro" id="IPR044023">
    <property type="entry name" value="Ig_7"/>
</dbReference>
<dbReference type="PANTHER" id="PTHR46708:SF2">
    <property type="entry name" value="FIBRONECTIN TYPE-III DOMAIN-CONTAINING PROTEIN"/>
    <property type="match status" value="1"/>
</dbReference>
<dbReference type="NCBIfam" id="TIGR04183">
    <property type="entry name" value="Por_Secre_tail"/>
    <property type="match status" value="1"/>
</dbReference>
<protein>
    <recommendedName>
        <fullName evidence="3">Fibronectin type-III domain-containing protein</fullName>
    </recommendedName>
</protein>
<evidence type="ECO:0000259" key="3">
    <source>
        <dbReference type="PROSITE" id="PS50853"/>
    </source>
</evidence>
<organism evidence="4 5">
    <name type="scientific">Avrilella dinanensis</name>
    <dbReference type="NCBI Taxonomy" id="2008672"/>
    <lineage>
        <taxon>Bacteria</taxon>
        <taxon>Pseudomonadati</taxon>
        <taxon>Bacteroidota</taxon>
        <taxon>Flavobacteriia</taxon>
        <taxon>Flavobacteriales</taxon>
        <taxon>Flavobacteriaceae</taxon>
        <taxon>Avrilella</taxon>
    </lineage>
</organism>
<dbReference type="InterPro" id="IPR050991">
    <property type="entry name" value="ECM_Regulatory_Proteins"/>
</dbReference>
<dbReference type="InterPro" id="IPR045474">
    <property type="entry name" value="GEVED"/>
</dbReference>
<reference evidence="4 5" key="1">
    <citation type="submission" date="2017-06" db="EMBL/GenBank/DDBJ databases">
        <title>Description of Avrilella dinanensis gen. nov. sp. nov.</title>
        <authorList>
            <person name="Leyer C."/>
            <person name="Sassi M."/>
            <person name="Minet J."/>
            <person name="Kayal S."/>
            <person name="Cattoir V."/>
        </authorList>
    </citation>
    <scope>NUCLEOTIDE SEQUENCE [LARGE SCALE GENOMIC DNA]</scope>
    <source>
        <strain evidence="4 5">UR159</strain>
    </source>
</reference>
<dbReference type="Pfam" id="PF00041">
    <property type="entry name" value="fn3"/>
    <property type="match status" value="1"/>
</dbReference>
<dbReference type="InterPro" id="IPR036116">
    <property type="entry name" value="FN3_sf"/>
</dbReference>
<dbReference type="SUPFAM" id="SSF49265">
    <property type="entry name" value="Fibronectin type III"/>
    <property type="match status" value="3"/>
</dbReference>
<dbReference type="OrthoDB" id="1447704at2"/>
<dbReference type="InterPro" id="IPR003961">
    <property type="entry name" value="FN3_dom"/>
</dbReference>
<proteinExistence type="predicted"/>
<name>A0A2M9R4J6_9FLAO</name>
<comment type="caution">
    <text evidence="4">The sequence shown here is derived from an EMBL/GenBank/DDBJ whole genome shotgun (WGS) entry which is preliminary data.</text>
</comment>